<protein>
    <recommendedName>
        <fullName evidence="4 14">Vitamin B12-dependent ribonucleotide reductase</fullName>
        <ecNumber evidence="3 14">1.17.4.1</ecNumber>
    </recommendedName>
</protein>
<dbReference type="Gene3D" id="3.20.70.20">
    <property type="match status" value="1"/>
</dbReference>
<comment type="caution">
    <text evidence="18">The sequence shown here is derived from an EMBL/GenBank/DDBJ whole genome shotgun (WGS) entry which is preliminary data.</text>
</comment>
<dbReference type="InterPro" id="IPR000788">
    <property type="entry name" value="RNR_lg_C"/>
</dbReference>
<dbReference type="PANTHER" id="PTHR43371:SF1">
    <property type="entry name" value="RIBONUCLEOSIDE-DIPHOSPHATE REDUCTASE"/>
    <property type="match status" value="1"/>
</dbReference>
<evidence type="ECO:0000256" key="9">
    <source>
        <dbReference type="ARBA" id="ARBA00023116"/>
    </source>
</evidence>
<keyword evidence="7 14" id="KW-0547">Nucleotide-binding</keyword>
<organism evidence="18">
    <name type="scientific">candidate division WOR-3 bacterium</name>
    <dbReference type="NCBI Taxonomy" id="2052148"/>
    <lineage>
        <taxon>Bacteria</taxon>
        <taxon>Bacteria division WOR-3</taxon>
    </lineage>
</organism>
<evidence type="ECO:0000256" key="13">
    <source>
        <dbReference type="ARBA" id="ARBA00047754"/>
    </source>
</evidence>
<feature type="domain" description="Ribonucleotide reductase large subunit C-terminal" evidence="16">
    <location>
        <begin position="409"/>
        <end position="555"/>
    </location>
</feature>
<sequence length="728" mass="80179">MVDKLTIKRCELTDNALKVLEKRYLKKDEKPEEMFARVALNIASAERLYNPEISNEEFFRIVQSFYDIMCELKFLPNSPTLMNAGRELQQLSACFVIPVEDSVSSIFDAVKNAALIHKSGGGTGFSFSKLRPKNSVVRTTGGVASGPVSFMKVFNAATEAIKQGGTRRGANMGILKIDHPDILEFISCKANEKELTNFNISVAVTDGFMEAVKRGEEYNLIDPSTKRITGKLSAPDVFNEIVKNAWLSGEPGIIFIDKINMAHPILNTEIESTNPCGEQPLLPYESCNLGSINLSKFVKDNKEFDWDGLSKTITIAVRFLDNVIDVNNYPLKEVENIARANRKIGLGVMGWADALIKMGIPYNSEQALELAEKVGRFISEEARKVSEILAELRGSFPNIENSKWAGKKMRNATLTTIAPTGTLSIIAGCSSGIEPLFAVSYYRKVLDRDELPEIHPLFLDYAKELGFYSEELIKSISGCASIQEIAGIPDEIKKLFVVAHDIDPEWHIKMQAVFQKYVDNAVSKTVNLPHSATQEDVRKVFLLAYELGCKGVTVYRDRCREEQVLNVGAGERLALPKDRPDVIPGVTIRQKTGCGSLFVTVNNDHNGKPFEVFCIMGKSGGCAMSMAEAIGRLTSLALRSGIPVEKVIDQLSGVMCHRPVGLGREKILSCADAIAKALRKNDHQKSEHNSANNSPLNGLGACPSCRSGYFVYESGCATCMNCGYSECM</sequence>
<dbReference type="PRINTS" id="PR01183">
    <property type="entry name" value="RIBORDTASEM1"/>
</dbReference>
<evidence type="ECO:0000256" key="1">
    <source>
        <dbReference type="ARBA" id="ARBA00001922"/>
    </source>
</evidence>
<comment type="cofactor">
    <cofactor evidence="1 14">
        <name>adenosylcob(III)alamin</name>
        <dbReference type="ChEBI" id="CHEBI:18408"/>
    </cofactor>
</comment>
<dbReference type="GO" id="GO:0004748">
    <property type="term" value="F:ribonucleoside-diphosphate reductase activity, thioredoxin disulfide as acceptor"/>
    <property type="evidence" value="ECO:0007669"/>
    <property type="project" value="UniProtKB-EC"/>
</dbReference>
<comment type="function">
    <text evidence="12 14">Catalyzes the reduction of ribonucleotides to deoxyribonucleotides. May function to provide a pool of deoxyribonucleotide precursors for DNA repair during oxygen limitation and/or for immediate growth after restoration of oxygen.</text>
</comment>
<dbReference type="SUPFAM" id="SSF51998">
    <property type="entry name" value="PFL-like glycyl radical enzymes"/>
    <property type="match status" value="1"/>
</dbReference>
<evidence type="ECO:0000256" key="14">
    <source>
        <dbReference type="RuleBase" id="RU364064"/>
    </source>
</evidence>
<dbReference type="EMBL" id="DTHJ01000147">
    <property type="protein sequence ID" value="HHS63399.1"/>
    <property type="molecule type" value="Genomic_DNA"/>
</dbReference>
<reference evidence="18" key="1">
    <citation type="journal article" date="2020" name="mSystems">
        <title>Genome- and Community-Level Interaction Insights into Carbon Utilization and Element Cycling Functions of Hydrothermarchaeota in Hydrothermal Sediment.</title>
        <authorList>
            <person name="Zhou Z."/>
            <person name="Liu Y."/>
            <person name="Xu W."/>
            <person name="Pan J."/>
            <person name="Luo Z.H."/>
            <person name="Li M."/>
        </authorList>
    </citation>
    <scope>NUCLEOTIDE SEQUENCE [LARGE SCALE GENOMIC DNA]</scope>
    <source>
        <strain evidence="18">SpSt-783</strain>
    </source>
</reference>
<keyword evidence="10" id="KW-1015">Disulfide bond</keyword>
<evidence type="ECO:0000256" key="12">
    <source>
        <dbReference type="ARBA" id="ARBA00025437"/>
    </source>
</evidence>
<dbReference type="GO" id="GO:0071897">
    <property type="term" value="P:DNA biosynthetic process"/>
    <property type="evidence" value="ECO:0007669"/>
    <property type="project" value="UniProtKB-KW"/>
</dbReference>
<accession>A0A7C6AGZ4</accession>
<dbReference type="AlphaFoldDB" id="A0A7C6AGZ4"/>
<evidence type="ECO:0000256" key="6">
    <source>
        <dbReference type="ARBA" id="ARBA00022634"/>
    </source>
</evidence>
<evidence type="ECO:0000256" key="3">
    <source>
        <dbReference type="ARBA" id="ARBA00012274"/>
    </source>
</evidence>
<evidence type="ECO:0000256" key="11">
    <source>
        <dbReference type="ARBA" id="ARBA00023285"/>
    </source>
</evidence>
<name>A0A7C6AGZ4_UNCW3</name>
<keyword evidence="9" id="KW-0215">Deoxyribonucleotide synthesis</keyword>
<evidence type="ECO:0000256" key="10">
    <source>
        <dbReference type="ARBA" id="ARBA00023157"/>
    </source>
</evidence>
<dbReference type="InterPro" id="IPR050862">
    <property type="entry name" value="RdRp_reductase_class-2"/>
</dbReference>
<comment type="similarity">
    <text evidence="2 14">Belongs to the ribonucleoside diphosphate reductase class-2 family.</text>
</comment>
<proteinExistence type="inferred from homology"/>
<feature type="domain" description="TSCPD" evidence="17">
    <location>
        <begin position="584"/>
        <end position="680"/>
    </location>
</feature>
<evidence type="ECO:0000256" key="8">
    <source>
        <dbReference type="ARBA" id="ARBA00023002"/>
    </source>
</evidence>
<dbReference type="GO" id="GO:0031419">
    <property type="term" value="F:cobalamin binding"/>
    <property type="evidence" value="ECO:0007669"/>
    <property type="project" value="UniProtKB-KW"/>
</dbReference>
<dbReference type="InterPro" id="IPR013509">
    <property type="entry name" value="RNR_lsu_N"/>
</dbReference>
<dbReference type="GO" id="GO:0005524">
    <property type="term" value="F:ATP binding"/>
    <property type="evidence" value="ECO:0007669"/>
    <property type="project" value="InterPro"/>
</dbReference>
<evidence type="ECO:0000259" key="15">
    <source>
        <dbReference type="Pfam" id="PF00317"/>
    </source>
</evidence>
<gene>
    <name evidence="18" type="ORF">ENV70_07325</name>
</gene>
<evidence type="ECO:0000313" key="18">
    <source>
        <dbReference type="EMBL" id="HHS63399.1"/>
    </source>
</evidence>
<evidence type="ECO:0000256" key="4">
    <source>
        <dbReference type="ARBA" id="ARBA00014409"/>
    </source>
</evidence>
<keyword evidence="5 14" id="KW-0846">Cobalamin</keyword>
<evidence type="ECO:0000259" key="16">
    <source>
        <dbReference type="Pfam" id="PF02867"/>
    </source>
</evidence>
<feature type="domain" description="Ribonucleotide reductase large subunit C-terminal" evidence="16">
    <location>
        <begin position="92"/>
        <end position="407"/>
    </location>
</feature>
<keyword evidence="8 14" id="KW-0560">Oxidoreductase</keyword>
<evidence type="ECO:0000256" key="2">
    <source>
        <dbReference type="ARBA" id="ARBA00007405"/>
    </source>
</evidence>
<dbReference type="UniPathway" id="UPA00326"/>
<dbReference type="EC" id="1.17.4.1" evidence="3 14"/>
<dbReference type="NCBIfam" id="TIGR02504">
    <property type="entry name" value="NrdJ_Z"/>
    <property type="match status" value="1"/>
</dbReference>
<evidence type="ECO:0000256" key="5">
    <source>
        <dbReference type="ARBA" id="ARBA00022628"/>
    </source>
</evidence>
<evidence type="ECO:0000259" key="17">
    <source>
        <dbReference type="Pfam" id="PF12637"/>
    </source>
</evidence>
<dbReference type="InterPro" id="IPR024434">
    <property type="entry name" value="TSCPD_dom"/>
</dbReference>
<dbReference type="Pfam" id="PF02867">
    <property type="entry name" value="Ribonuc_red_lgC"/>
    <property type="match status" value="2"/>
</dbReference>
<dbReference type="SUPFAM" id="SSF48168">
    <property type="entry name" value="R1 subunit of ribonucleotide reductase, N-terminal domain"/>
    <property type="match status" value="1"/>
</dbReference>
<dbReference type="InterPro" id="IPR013344">
    <property type="entry name" value="RNR_NrdJ/NrdZ"/>
</dbReference>
<keyword evidence="6 14" id="KW-0237">DNA synthesis</keyword>
<dbReference type="InterPro" id="IPR008926">
    <property type="entry name" value="RNR_R1-su_N"/>
</dbReference>
<dbReference type="NCBIfam" id="NF006417">
    <property type="entry name" value="PRK08665.1"/>
    <property type="match status" value="1"/>
</dbReference>
<keyword evidence="11 14" id="KW-0170">Cobalt</keyword>
<dbReference type="CDD" id="cd02888">
    <property type="entry name" value="RNR_II_dimer"/>
    <property type="match status" value="1"/>
</dbReference>
<feature type="domain" description="Ribonucleotide reductase large subunit N-terminal" evidence="15">
    <location>
        <begin position="11"/>
        <end position="88"/>
    </location>
</feature>
<comment type="catalytic activity">
    <reaction evidence="13 14">
        <text>a 2'-deoxyribonucleoside 5'-diphosphate + [thioredoxin]-disulfide + H2O = a ribonucleoside 5'-diphosphate + [thioredoxin]-dithiol</text>
        <dbReference type="Rhea" id="RHEA:23252"/>
        <dbReference type="Rhea" id="RHEA-COMP:10698"/>
        <dbReference type="Rhea" id="RHEA-COMP:10700"/>
        <dbReference type="ChEBI" id="CHEBI:15377"/>
        <dbReference type="ChEBI" id="CHEBI:29950"/>
        <dbReference type="ChEBI" id="CHEBI:50058"/>
        <dbReference type="ChEBI" id="CHEBI:57930"/>
        <dbReference type="ChEBI" id="CHEBI:73316"/>
        <dbReference type="EC" id="1.17.4.1"/>
    </reaction>
</comment>
<dbReference type="Pfam" id="PF00317">
    <property type="entry name" value="Ribonuc_red_lgN"/>
    <property type="match status" value="1"/>
</dbReference>
<evidence type="ECO:0000256" key="7">
    <source>
        <dbReference type="ARBA" id="ARBA00022741"/>
    </source>
</evidence>
<dbReference type="Pfam" id="PF12637">
    <property type="entry name" value="TSCPD"/>
    <property type="match status" value="1"/>
</dbReference>
<dbReference type="GO" id="GO:0009263">
    <property type="term" value="P:deoxyribonucleotide biosynthetic process"/>
    <property type="evidence" value="ECO:0007669"/>
    <property type="project" value="UniProtKB-KW"/>
</dbReference>
<dbReference type="PANTHER" id="PTHR43371">
    <property type="entry name" value="VITAMIN B12-DEPENDENT RIBONUCLEOTIDE REDUCTASE"/>
    <property type="match status" value="1"/>
</dbReference>